<evidence type="ECO:0000313" key="3">
    <source>
        <dbReference type="Proteomes" id="UP000295375"/>
    </source>
</evidence>
<feature type="transmembrane region" description="Helical" evidence="1">
    <location>
        <begin position="483"/>
        <end position="502"/>
    </location>
</feature>
<comment type="caution">
    <text evidence="2">The sequence shown here is derived from an EMBL/GenBank/DDBJ whole genome shotgun (WGS) entry which is preliminary data.</text>
</comment>
<dbReference type="AlphaFoldDB" id="A0A4R6UNJ9"/>
<dbReference type="Proteomes" id="UP000295375">
    <property type="component" value="Unassembled WGS sequence"/>
</dbReference>
<proteinExistence type="predicted"/>
<keyword evidence="1" id="KW-1133">Transmembrane helix</keyword>
<gene>
    <name evidence="2" type="ORF">EV696_11220</name>
</gene>
<keyword evidence="1" id="KW-0812">Transmembrane</keyword>
<dbReference type="EMBL" id="SNYM01000012">
    <property type="protein sequence ID" value="TDQ46765.1"/>
    <property type="molecule type" value="Genomic_DNA"/>
</dbReference>
<evidence type="ECO:0000313" key="2">
    <source>
        <dbReference type="EMBL" id="TDQ46765.1"/>
    </source>
</evidence>
<name>A0A4R6UNJ9_9GAMM</name>
<keyword evidence="1" id="KW-0472">Membrane</keyword>
<protein>
    <submittedName>
        <fullName evidence="2">Uncharacterized protein</fullName>
    </submittedName>
</protein>
<organism evidence="2 3">
    <name type="scientific">Permianibacter aggregans</name>
    <dbReference type="NCBI Taxonomy" id="1510150"/>
    <lineage>
        <taxon>Bacteria</taxon>
        <taxon>Pseudomonadati</taxon>
        <taxon>Pseudomonadota</taxon>
        <taxon>Gammaproteobacteria</taxon>
        <taxon>Pseudomonadales</taxon>
        <taxon>Pseudomonadaceae</taxon>
        <taxon>Permianibacter</taxon>
    </lineage>
</organism>
<evidence type="ECO:0000256" key="1">
    <source>
        <dbReference type="SAM" id="Phobius"/>
    </source>
</evidence>
<keyword evidence="3" id="KW-1185">Reference proteome</keyword>
<dbReference type="RefSeq" id="WP_133591480.1">
    <property type="nucleotide sequence ID" value="NZ_CP037953.1"/>
</dbReference>
<accession>A0A4R6UNJ9</accession>
<sequence length="508" mass="57660">MMIAVFIIALAWLLWLGWRKRRVEALTGVTLLLLALLSFGQPYWSTAAVLQIVTDGAEPVTSTSSLLDLRGLTPAQQQQRLLGTNVSKWQIHGDGFESDVLAGLNLPMIDWQTAAAPAFQLQYQAYATERAIWTLRWQQTIAADRVQLRNAADQLLAEKSVTQEGELSQATLAYQFNAEGIYPLRLQVFQADALQAEYPVMVSVTAAPEFAAMLRFSAPSFEWRAAKAWLEQADIPFQSRVQIGKQQFREDRSVSAAKSDAQRLQLVDWRYWQTPPSNVQQQQRQALLDGEILIVFAGDVDDEASARESLRQALHTESSDSAWQSGNADYRYFSLPVGKGAILWLAEPQWHRIWQRFPERYAAFMAERIAELVKREQAQIVNHAPLLTGRAQSLCFDNATQQQLTIEVASQRWTVPLQDASWPGRRCATFAVEQETWMQVSLDPQRWSQAVVAALPVAQQRSEKHLMMSRLLQQDEAAAETGLPWRWLLSALIVVLLMLSWWRANRRQ</sequence>
<reference evidence="2 3" key="1">
    <citation type="submission" date="2019-03" db="EMBL/GenBank/DDBJ databases">
        <title>Genomic Encyclopedia of Type Strains, Phase IV (KMG-IV): sequencing the most valuable type-strain genomes for metagenomic binning, comparative biology and taxonomic classification.</title>
        <authorList>
            <person name="Goeker M."/>
        </authorList>
    </citation>
    <scope>NUCLEOTIDE SEQUENCE [LARGE SCALE GENOMIC DNA]</scope>
    <source>
        <strain evidence="2 3">DSM 103792</strain>
    </source>
</reference>